<dbReference type="EMBL" id="JAPDNS010000002">
    <property type="protein sequence ID" value="MCW3486731.1"/>
    <property type="molecule type" value="Genomic_DNA"/>
</dbReference>
<comment type="caution">
    <text evidence="1">The sequence shown here is derived from an EMBL/GenBank/DDBJ whole genome shotgun (WGS) entry which is preliminary data.</text>
</comment>
<reference evidence="1 2" key="1">
    <citation type="submission" date="2022-10" db="EMBL/GenBank/DDBJ databases">
        <title>Chitinophaga nivalis PC15 sp. nov., isolated from Pyeongchang county, South Korea.</title>
        <authorList>
            <person name="Trinh H.N."/>
        </authorList>
    </citation>
    <scope>NUCLEOTIDE SEQUENCE [LARGE SCALE GENOMIC DNA]</scope>
    <source>
        <strain evidence="1 2">PC14</strain>
    </source>
</reference>
<sequence>MGKLTSVALQQSPEDQCAKCGKPVKSMNCCKNEFKYCKVTESHQAAKAIQQHFSLTTLDLQLPVKVLRVPAIPVVSQFSTGHHPHDPPDITAAPVFLLNCTFLI</sequence>
<name>A0ABT3IRX9_9BACT</name>
<gene>
    <name evidence="1" type="ORF">OL497_22725</name>
</gene>
<evidence type="ECO:0000313" key="2">
    <source>
        <dbReference type="Proteomes" id="UP001207742"/>
    </source>
</evidence>
<evidence type="ECO:0000313" key="1">
    <source>
        <dbReference type="EMBL" id="MCW3486731.1"/>
    </source>
</evidence>
<organism evidence="1 2">
    <name type="scientific">Chitinophaga nivalis</name>
    <dbReference type="NCBI Taxonomy" id="2991709"/>
    <lineage>
        <taxon>Bacteria</taxon>
        <taxon>Pseudomonadati</taxon>
        <taxon>Bacteroidota</taxon>
        <taxon>Chitinophagia</taxon>
        <taxon>Chitinophagales</taxon>
        <taxon>Chitinophagaceae</taxon>
        <taxon>Chitinophaga</taxon>
    </lineage>
</organism>
<dbReference type="Proteomes" id="UP001207742">
    <property type="component" value="Unassembled WGS sequence"/>
</dbReference>
<dbReference type="InterPro" id="IPR058512">
    <property type="entry name" value="DUF8199"/>
</dbReference>
<protein>
    <submittedName>
        <fullName evidence="1">Uncharacterized protein</fullName>
    </submittedName>
</protein>
<accession>A0ABT3IRX9</accession>
<proteinExistence type="predicted"/>
<dbReference type="Pfam" id="PF26622">
    <property type="entry name" value="DUF8199"/>
    <property type="match status" value="1"/>
</dbReference>
<keyword evidence="2" id="KW-1185">Reference proteome</keyword>